<dbReference type="EMBL" id="CAJNYD010001522">
    <property type="protein sequence ID" value="CAF3342600.1"/>
    <property type="molecule type" value="Genomic_DNA"/>
</dbReference>
<evidence type="ECO:0000313" key="6">
    <source>
        <dbReference type="EMBL" id="CAF4854757.1"/>
    </source>
</evidence>
<evidence type="ECO:0000313" key="1">
    <source>
        <dbReference type="EMBL" id="CAF3342600.1"/>
    </source>
</evidence>
<dbReference type="EMBL" id="CAJNYT010001479">
    <property type="protein sequence ID" value="CAF3414450.1"/>
    <property type="molecule type" value="Genomic_DNA"/>
</dbReference>
<name>A0A821SLB3_9BILA</name>
<evidence type="ECO:0000313" key="9">
    <source>
        <dbReference type="Proteomes" id="UP000663873"/>
    </source>
</evidence>
<proteinExistence type="predicted"/>
<dbReference type="Proteomes" id="UP000663833">
    <property type="component" value="Unassembled WGS sequence"/>
</dbReference>
<evidence type="ECO:0000313" key="4">
    <source>
        <dbReference type="EMBL" id="CAF4531438.1"/>
    </source>
</evidence>
<keyword evidence="9" id="KW-1185">Reference proteome</keyword>
<evidence type="ECO:0000313" key="5">
    <source>
        <dbReference type="EMBL" id="CAF4564408.1"/>
    </source>
</evidence>
<accession>A0A821SLB3</accession>
<dbReference type="OrthoDB" id="10065708at2759"/>
<dbReference type="Proteomes" id="UP000663851">
    <property type="component" value="Unassembled WGS sequence"/>
</dbReference>
<evidence type="ECO:0000313" key="2">
    <source>
        <dbReference type="EMBL" id="CAF3349115.1"/>
    </source>
</evidence>
<reference evidence="7" key="1">
    <citation type="submission" date="2021-02" db="EMBL/GenBank/DDBJ databases">
        <authorList>
            <person name="Nowell W R."/>
        </authorList>
    </citation>
    <scope>NUCLEOTIDE SEQUENCE</scope>
</reference>
<dbReference type="Proteomes" id="UP000663825">
    <property type="component" value="Unassembled WGS sequence"/>
</dbReference>
<dbReference type="EMBL" id="CAJOBS010003386">
    <property type="protein sequence ID" value="CAF4854757.1"/>
    <property type="molecule type" value="Genomic_DNA"/>
</dbReference>
<organism evidence="7 8">
    <name type="scientific">Rotaria socialis</name>
    <dbReference type="NCBI Taxonomy" id="392032"/>
    <lineage>
        <taxon>Eukaryota</taxon>
        <taxon>Metazoa</taxon>
        <taxon>Spiralia</taxon>
        <taxon>Gnathifera</taxon>
        <taxon>Rotifera</taxon>
        <taxon>Eurotatoria</taxon>
        <taxon>Bdelloidea</taxon>
        <taxon>Philodinida</taxon>
        <taxon>Philodinidae</taxon>
        <taxon>Rotaria</taxon>
    </lineage>
</organism>
<dbReference type="EMBL" id="CAJOBR010007280">
    <property type="protein sequence ID" value="CAF4860163.1"/>
    <property type="molecule type" value="Genomic_DNA"/>
</dbReference>
<gene>
    <name evidence="3" type="ORF">GRG538_LOCUS11228</name>
    <name evidence="5" type="ORF">HFQ381_LOCUS31649</name>
    <name evidence="1" type="ORF">LUA448_LOCUS12284</name>
    <name evidence="7" type="ORF">QYT958_LOCUS27856</name>
    <name evidence="2" type="ORF">TIS948_LOCUS23107</name>
    <name evidence="6" type="ORF">TOA249_LOCUS27188</name>
    <name evidence="4" type="ORF">UJA718_LOCUS28227</name>
</gene>
<comment type="caution">
    <text evidence="7">The sequence shown here is derived from an EMBL/GenBank/DDBJ whole genome shotgun (WGS) entry which is preliminary data.</text>
</comment>
<dbReference type="Proteomes" id="UP000663872">
    <property type="component" value="Unassembled WGS sequence"/>
</dbReference>
<dbReference type="Proteomes" id="UP000663873">
    <property type="component" value="Unassembled WGS sequence"/>
</dbReference>
<dbReference type="EMBL" id="CAJOBO010006666">
    <property type="protein sequence ID" value="CAF4564408.1"/>
    <property type="molecule type" value="Genomic_DNA"/>
</dbReference>
<dbReference type="Proteomes" id="UP000663848">
    <property type="component" value="Unassembled WGS sequence"/>
</dbReference>
<evidence type="ECO:0000313" key="3">
    <source>
        <dbReference type="EMBL" id="CAF3414450.1"/>
    </source>
</evidence>
<sequence length="234" mass="26211">MVEHLNNESSINLNKLKSTGEKSYTATAGTIATSIPLLLTPQCTQITTIKNIQSMSDEQYISFNSKVKLFNDELSITTTTRTKFALIEKIPDVVACDYIQIAQEPTIVAVITSIGLVEQRCICAKCYSADVQCNDKTIKCITCKSRSLYLEQSVKQKQMKLNAMDTNQKVFEFIVKASQIQTLLQESNHHELCENDLIENENVLLALSSINIVINFNPKTRNINTIALNNINNN</sequence>
<evidence type="ECO:0000313" key="8">
    <source>
        <dbReference type="Proteomes" id="UP000663848"/>
    </source>
</evidence>
<protein>
    <submittedName>
        <fullName evidence="7">Uncharacterized protein</fullName>
    </submittedName>
</protein>
<dbReference type="AlphaFoldDB" id="A0A821SLB3"/>
<dbReference type="EMBL" id="CAJOBP010008282">
    <property type="protein sequence ID" value="CAF4531438.1"/>
    <property type="molecule type" value="Genomic_DNA"/>
</dbReference>
<dbReference type="Proteomes" id="UP000663838">
    <property type="component" value="Unassembled WGS sequence"/>
</dbReference>
<dbReference type="EMBL" id="CAJNXB010003974">
    <property type="protein sequence ID" value="CAF3349115.1"/>
    <property type="molecule type" value="Genomic_DNA"/>
</dbReference>
<evidence type="ECO:0000313" key="7">
    <source>
        <dbReference type="EMBL" id="CAF4860163.1"/>
    </source>
</evidence>